<dbReference type="Gene3D" id="3.40.720.10">
    <property type="entry name" value="Alkaline Phosphatase, subunit A"/>
    <property type="match status" value="1"/>
</dbReference>
<dbReference type="OrthoDB" id="9762324at2"/>
<name>A0A3P1BDK0_9BACT</name>
<feature type="domain" description="N-sulphoglucosamine sulphohydrolase C-terminal" evidence="1">
    <location>
        <begin position="43"/>
        <end position="98"/>
    </location>
</feature>
<dbReference type="EMBL" id="RQJO01000015">
    <property type="protein sequence ID" value="RRA98852.1"/>
    <property type="molecule type" value="Genomic_DNA"/>
</dbReference>
<evidence type="ECO:0000313" key="2">
    <source>
        <dbReference type="EMBL" id="RRA98852.1"/>
    </source>
</evidence>
<dbReference type="InterPro" id="IPR017850">
    <property type="entry name" value="Alkaline_phosphatase_core_sf"/>
</dbReference>
<dbReference type="Pfam" id="PF16347">
    <property type="entry name" value="SGSH_C"/>
    <property type="match status" value="1"/>
</dbReference>
<dbReference type="SUPFAM" id="SSF53649">
    <property type="entry name" value="Alkaline phosphatase-like"/>
    <property type="match status" value="1"/>
</dbReference>
<evidence type="ECO:0000259" key="1">
    <source>
        <dbReference type="Pfam" id="PF16347"/>
    </source>
</evidence>
<dbReference type="InterPro" id="IPR032506">
    <property type="entry name" value="SGSH_C"/>
</dbReference>
<gene>
    <name evidence="2" type="ORF">EHT25_28080</name>
</gene>
<dbReference type="AlphaFoldDB" id="A0A3P1BDK0"/>
<proteinExistence type="predicted"/>
<organism evidence="2 3">
    <name type="scientific">Larkinella rosea</name>
    <dbReference type="NCBI Taxonomy" id="2025312"/>
    <lineage>
        <taxon>Bacteria</taxon>
        <taxon>Pseudomonadati</taxon>
        <taxon>Bacteroidota</taxon>
        <taxon>Cytophagia</taxon>
        <taxon>Cytophagales</taxon>
        <taxon>Spirosomataceae</taxon>
        <taxon>Larkinella</taxon>
    </lineage>
</organism>
<keyword evidence="3" id="KW-1185">Reference proteome</keyword>
<dbReference type="RefSeq" id="WP_124878751.1">
    <property type="nucleotide sequence ID" value="NZ_RQJO01000015.1"/>
</dbReference>
<accession>A0A3P1BDK0</accession>
<dbReference type="Proteomes" id="UP000271925">
    <property type="component" value="Unassembled WGS sequence"/>
</dbReference>
<comment type="caution">
    <text evidence="2">The sequence shown here is derived from an EMBL/GenBank/DDBJ whole genome shotgun (WGS) entry which is preliminary data.</text>
</comment>
<reference evidence="2 3" key="1">
    <citation type="submission" date="2018-11" db="EMBL/GenBank/DDBJ databases">
        <authorList>
            <person name="Zhou Z."/>
            <person name="Wang G."/>
        </authorList>
    </citation>
    <scope>NUCLEOTIDE SEQUENCE [LARGE SCALE GENOMIC DNA]</scope>
    <source>
        <strain evidence="2 3">KCTC52004</strain>
    </source>
</reference>
<protein>
    <submittedName>
        <fullName evidence="2">DUF4976 domain-containing protein</fullName>
    </submittedName>
</protein>
<sequence>MISELDAQVGRIFWAPTVESQSLYPYIKGTKKQGRDAYRDLPRAVRTADNWKLIKYNVKQWETTQLFDLNKDPYETRNLANDPAFRQKKQQSETRLVSEMKTYHDFLNFGKPNGGTQP</sequence>
<evidence type="ECO:0000313" key="3">
    <source>
        <dbReference type="Proteomes" id="UP000271925"/>
    </source>
</evidence>